<dbReference type="Pfam" id="PF14004">
    <property type="entry name" value="DUF4227"/>
    <property type="match status" value="1"/>
</dbReference>
<dbReference type="EMBL" id="QGTD01000008">
    <property type="protein sequence ID" value="PWU68591.1"/>
    <property type="molecule type" value="Genomic_DNA"/>
</dbReference>
<name>A0A317KYJ6_9BACI</name>
<proteinExistence type="predicted"/>
<evidence type="ECO:0000313" key="1">
    <source>
        <dbReference type="EMBL" id="PWU68591.1"/>
    </source>
</evidence>
<reference evidence="1 2" key="1">
    <citation type="submission" date="2018-05" db="EMBL/GenBank/DDBJ databases">
        <title>Genomic analysis of Gracilibacillus dipsosauri DD1 reveals novel features of a salt-tolerant amylase.</title>
        <authorList>
            <person name="Deutch C.E."/>
            <person name="Yang S."/>
        </authorList>
    </citation>
    <scope>NUCLEOTIDE SEQUENCE [LARGE SCALE GENOMIC DNA]</scope>
    <source>
        <strain evidence="1 2">DD1</strain>
    </source>
</reference>
<sequence length="72" mass="8677">MSKMIKIILEMTKVLLIFVICTLLFYYVIKALHQEYEQLDRYEMPKGNAVEVFEQEENDLLERISIFFRLGE</sequence>
<accession>A0A317KYJ6</accession>
<gene>
    <name evidence="1" type="ORF">DLJ74_09140</name>
</gene>
<evidence type="ECO:0000313" key="2">
    <source>
        <dbReference type="Proteomes" id="UP000245624"/>
    </source>
</evidence>
<dbReference type="InterPro" id="IPR025321">
    <property type="entry name" value="DUF4227"/>
</dbReference>
<dbReference type="AlphaFoldDB" id="A0A317KYJ6"/>
<dbReference type="OrthoDB" id="2691647at2"/>
<dbReference type="RefSeq" id="WP_054787953.1">
    <property type="nucleotide sequence ID" value="NZ_JAJUIE010000002.1"/>
</dbReference>
<comment type="caution">
    <text evidence="1">The sequence shown here is derived from an EMBL/GenBank/DDBJ whole genome shotgun (WGS) entry which is preliminary data.</text>
</comment>
<protein>
    <submittedName>
        <fullName evidence="1">DUF4227 domain-containing protein</fullName>
    </submittedName>
</protein>
<keyword evidence="2" id="KW-1185">Reference proteome</keyword>
<organism evidence="1 2">
    <name type="scientific">Gracilibacillus dipsosauri</name>
    <dbReference type="NCBI Taxonomy" id="178340"/>
    <lineage>
        <taxon>Bacteria</taxon>
        <taxon>Bacillati</taxon>
        <taxon>Bacillota</taxon>
        <taxon>Bacilli</taxon>
        <taxon>Bacillales</taxon>
        <taxon>Bacillaceae</taxon>
        <taxon>Gracilibacillus</taxon>
    </lineage>
</organism>
<dbReference type="Proteomes" id="UP000245624">
    <property type="component" value="Unassembled WGS sequence"/>
</dbReference>